<keyword evidence="13" id="KW-0560">Oxidoreductase</keyword>
<dbReference type="GO" id="GO:0016020">
    <property type="term" value="C:membrane"/>
    <property type="evidence" value="ECO:0007669"/>
    <property type="project" value="InterPro"/>
</dbReference>
<dbReference type="Gene3D" id="3.30.70.20">
    <property type="match status" value="1"/>
</dbReference>
<sequence length="239" mass="26607">MSKTITIDSKAIPFEEGQTIMEAAAAAGIYIPHLCHHPDYTPHGSCKLCNVKVNGRVCSACTFPAMEGQEILNETKELNDDRRKITQMLFVEGNHLCPGCEKSGNCKLQAVGYYLNMLDNHFVHFFARRNLDASHPEVLIDLNRCIFCTLCVRASQQKDGKDVFAISGRGINKQLIFNAESGLLKDTDLEATDEAAHICPTGAILIKRTGYHVPIGERIYDHKQIDQVSLETEHPEHGK</sequence>
<comment type="subunit">
    <text evidence="8">Composed of 13 different subunits. Subunits NuoCD, E, F, and G constitute the peripheral sector of the complex.</text>
</comment>
<evidence type="ECO:0000313" key="14">
    <source>
        <dbReference type="Proteomes" id="UP000494216"/>
    </source>
</evidence>
<evidence type="ECO:0000256" key="8">
    <source>
        <dbReference type="ARBA" id="ARBA00026021"/>
    </source>
</evidence>
<keyword evidence="5" id="KW-0479">Metal-binding</keyword>
<accession>A0A8S0X8T2</accession>
<dbReference type="GO" id="GO:0016491">
    <property type="term" value="F:oxidoreductase activity"/>
    <property type="evidence" value="ECO:0007669"/>
    <property type="project" value="UniProtKB-KW"/>
</dbReference>
<dbReference type="RefSeq" id="WP_174626356.1">
    <property type="nucleotide sequence ID" value="NZ_CADCXN010000072.1"/>
</dbReference>
<dbReference type="Gene3D" id="3.10.20.740">
    <property type="match status" value="1"/>
</dbReference>
<evidence type="ECO:0000259" key="11">
    <source>
        <dbReference type="PROSITE" id="PS51085"/>
    </source>
</evidence>
<name>A0A8S0X8T2_9GAMM</name>
<dbReference type="Proteomes" id="UP000494216">
    <property type="component" value="Unassembled WGS sequence"/>
</dbReference>
<evidence type="ECO:0000256" key="2">
    <source>
        <dbReference type="ARBA" id="ARBA00005404"/>
    </source>
</evidence>
<dbReference type="PROSITE" id="PS00642">
    <property type="entry name" value="COMPLEX1_75K_2"/>
    <property type="match status" value="1"/>
</dbReference>
<dbReference type="GO" id="GO:0051539">
    <property type="term" value="F:4 iron, 4 sulfur cluster binding"/>
    <property type="evidence" value="ECO:0007669"/>
    <property type="project" value="UniProtKB-KW"/>
</dbReference>
<dbReference type="PROSITE" id="PS51839">
    <property type="entry name" value="4FE4S_HC3"/>
    <property type="match status" value="1"/>
</dbReference>
<dbReference type="InterPro" id="IPR016214">
    <property type="entry name" value="NAD-red_Hydgase_HoxS_gsu"/>
</dbReference>
<dbReference type="SMART" id="SM00929">
    <property type="entry name" value="NADH-G_4Fe-4S_3"/>
    <property type="match status" value="1"/>
</dbReference>
<evidence type="ECO:0000256" key="3">
    <source>
        <dbReference type="ARBA" id="ARBA00019902"/>
    </source>
</evidence>
<dbReference type="CDD" id="cd00207">
    <property type="entry name" value="fer2"/>
    <property type="match status" value="1"/>
</dbReference>
<dbReference type="GO" id="GO:0046872">
    <property type="term" value="F:metal ion binding"/>
    <property type="evidence" value="ECO:0007669"/>
    <property type="project" value="UniProtKB-KW"/>
</dbReference>
<comment type="caution">
    <text evidence="13">The sequence shown here is derived from an EMBL/GenBank/DDBJ whole genome shotgun (WGS) entry which is preliminary data.</text>
</comment>
<dbReference type="PROSITE" id="PS51085">
    <property type="entry name" value="2FE2S_FER_2"/>
    <property type="match status" value="1"/>
</dbReference>
<evidence type="ECO:0000256" key="4">
    <source>
        <dbReference type="ARBA" id="ARBA00022485"/>
    </source>
</evidence>
<evidence type="ECO:0000259" key="12">
    <source>
        <dbReference type="PROSITE" id="PS51839"/>
    </source>
</evidence>
<dbReference type="GO" id="GO:0008137">
    <property type="term" value="F:NADH dehydrogenase (ubiquinone) activity"/>
    <property type="evidence" value="ECO:0007669"/>
    <property type="project" value="InterPro"/>
</dbReference>
<evidence type="ECO:0000256" key="1">
    <source>
        <dbReference type="ARBA" id="ARBA00001966"/>
    </source>
</evidence>
<protein>
    <recommendedName>
        <fullName evidence="3">NADH-quinone oxidoreductase subunit G</fullName>
    </recommendedName>
    <alternativeName>
        <fullName evidence="9">NADH dehydrogenase I subunit G</fullName>
    </alternativeName>
    <alternativeName>
        <fullName evidence="10">NDH-1 subunit G</fullName>
    </alternativeName>
</protein>
<organism evidence="13 14">
    <name type="scientific">Candidatus Methylobacter favarea</name>
    <dbReference type="NCBI Taxonomy" id="2707345"/>
    <lineage>
        <taxon>Bacteria</taxon>
        <taxon>Pseudomonadati</taxon>
        <taxon>Pseudomonadota</taxon>
        <taxon>Gammaproteobacteria</taxon>
        <taxon>Methylococcales</taxon>
        <taxon>Methylococcaceae</taxon>
        <taxon>Methylobacter</taxon>
    </lineage>
</organism>
<dbReference type="InterPro" id="IPR036010">
    <property type="entry name" value="2Fe-2S_ferredoxin-like_sf"/>
</dbReference>
<evidence type="ECO:0000256" key="10">
    <source>
        <dbReference type="ARBA" id="ARBA00032783"/>
    </source>
</evidence>
<dbReference type="SUPFAM" id="SSF54292">
    <property type="entry name" value="2Fe-2S ferredoxin-like"/>
    <property type="match status" value="1"/>
</dbReference>
<dbReference type="GO" id="GO:0042773">
    <property type="term" value="P:ATP synthesis coupled electron transport"/>
    <property type="evidence" value="ECO:0007669"/>
    <property type="project" value="InterPro"/>
</dbReference>
<keyword evidence="4" id="KW-0004">4Fe-4S</keyword>
<dbReference type="PIRSF" id="PIRSF000309">
    <property type="entry name" value="NAD_red_hyd_HoxU"/>
    <property type="match status" value="1"/>
</dbReference>
<keyword evidence="6" id="KW-0408">Iron</keyword>
<evidence type="ECO:0000313" key="13">
    <source>
        <dbReference type="EMBL" id="CAA9891494.1"/>
    </source>
</evidence>
<keyword evidence="14" id="KW-1185">Reference proteome</keyword>
<comment type="similarity">
    <text evidence="2">Belongs to the complex I 75 kDa subunit family.</text>
</comment>
<dbReference type="Pfam" id="PF10588">
    <property type="entry name" value="NADH-G_4Fe-4S_3"/>
    <property type="match status" value="1"/>
</dbReference>
<keyword evidence="7" id="KW-0411">Iron-sulfur</keyword>
<dbReference type="Pfam" id="PF13459">
    <property type="entry name" value="Fer4_15"/>
    <property type="match status" value="1"/>
</dbReference>
<dbReference type="SUPFAM" id="SSF54862">
    <property type="entry name" value="4Fe-4S ferredoxins"/>
    <property type="match status" value="1"/>
</dbReference>
<evidence type="ECO:0000256" key="9">
    <source>
        <dbReference type="ARBA" id="ARBA00031577"/>
    </source>
</evidence>
<proteinExistence type="inferred from homology"/>
<reference evidence="13 14" key="1">
    <citation type="submission" date="2020-02" db="EMBL/GenBank/DDBJ databases">
        <authorList>
            <person name="Hogendoorn C."/>
        </authorList>
    </citation>
    <scope>NUCLEOTIDE SEQUENCE [LARGE SCALE GENOMIC DNA]</scope>
    <source>
        <strain evidence="13">METHB21</strain>
    </source>
</reference>
<dbReference type="InterPro" id="IPR000283">
    <property type="entry name" value="NADH_UbQ_OxRdtase_75kDa_su_CS"/>
</dbReference>
<evidence type="ECO:0000256" key="6">
    <source>
        <dbReference type="ARBA" id="ARBA00023004"/>
    </source>
</evidence>
<dbReference type="EMBL" id="CADCXN010000072">
    <property type="protein sequence ID" value="CAA9891494.1"/>
    <property type="molecule type" value="Genomic_DNA"/>
</dbReference>
<gene>
    <name evidence="13" type="primary">hoxU</name>
    <name evidence="13" type="ORF">METHB2_420008</name>
</gene>
<comment type="cofactor">
    <cofactor evidence="1">
        <name>[4Fe-4S] cluster</name>
        <dbReference type="ChEBI" id="CHEBI:49883"/>
    </cofactor>
</comment>
<dbReference type="InterPro" id="IPR001041">
    <property type="entry name" value="2Fe-2S_ferredoxin-type"/>
</dbReference>
<feature type="domain" description="4Fe-4S His(Cys)3-ligated-type" evidence="12">
    <location>
        <begin position="77"/>
        <end position="116"/>
    </location>
</feature>
<evidence type="ECO:0000256" key="5">
    <source>
        <dbReference type="ARBA" id="ARBA00022723"/>
    </source>
</evidence>
<dbReference type="AlphaFoldDB" id="A0A8S0X8T2"/>
<feature type="domain" description="2Fe-2S ferredoxin-type" evidence="11">
    <location>
        <begin position="3"/>
        <end position="77"/>
    </location>
</feature>
<dbReference type="InterPro" id="IPR019574">
    <property type="entry name" value="NADH_UbQ_OxRdtase_Gsu_4Fe4S-bd"/>
</dbReference>
<evidence type="ECO:0000256" key="7">
    <source>
        <dbReference type="ARBA" id="ARBA00023014"/>
    </source>
</evidence>
<dbReference type="Pfam" id="PF13510">
    <property type="entry name" value="Fer2_4"/>
    <property type="match status" value="1"/>
</dbReference>